<comment type="subcellular location">
    <subcellularLocation>
        <location evidence="1">Cell envelope</location>
    </subcellularLocation>
</comment>
<keyword evidence="8" id="KW-1185">Reference proteome</keyword>
<protein>
    <submittedName>
        <fullName evidence="7">Sugar ABC transporter substrate-binding protein</fullName>
    </submittedName>
</protein>
<evidence type="ECO:0000256" key="5">
    <source>
        <dbReference type="SAM" id="SignalP"/>
    </source>
</evidence>
<organism evidence="7 8">
    <name type="scientific">Diplocloster agilis</name>
    <dbReference type="NCBI Taxonomy" id="2850323"/>
    <lineage>
        <taxon>Bacteria</taxon>
        <taxon>Bacillati</taxon>
        <taxon>Bacillota</taxon>
        <taxon>Clostridia</taxon>
        <taxon>Lachnospirales</taxon>
        <taxon>Lachnospiraceae</taxon>
        <taxon>Diplocloster</taxon>
    </lineage>
</organism>
<dbReference type="Pfam" id="PF13407">
    <property type="entry name" value="Peripla_BP_4"/>
    <property type="match status" value="1"/>
</dbReference>
<accession>A0A949K5M6</accession>
<evidence type="ECO:0000313" key="7">
    <source>
        <dbReference type="EMBL" id="MBU9736258.1"/>
    </source>
</evidence>
<dbReference type="SUPFAM" id="SSF53822">
    <property type="entry name" value="Periplasmic binding protein-like I"/>
    <property type="match status" value="1"/>
</dbReference>
<dbReference type="InterPro" id="IPR028082">
    <property type="entry name" value="Peripla_BP_I"/>
</dbReference>
<dbReference type="Gene3D" id="3.40.50.2300">
    <property type="match status" value="2"/>
</dbReference>
<evidence type="ECO:0000259" key="6">
    <source>
        <dbReference type="Pfam" id="PF13407"/>
    </source>
</evidence>
<comment type="similarity">
    <text evidence="2">Belongs to the bacterial solute-binding protein 2 family.</text>
</comment>
<proteinExistence type="inferred from homology"/>
<gene>
    <name evidence="7" type="ORF">KTH89_06885</name>
</gene>
<dbReference type="PANTHER" id="PTHR46847">
    <property type="entry name" value="D-ALLOSE-BINDING PERIPLASMIC PROTEIN-RELATED"/>
    <property type="match status" value="1"/>
</dbReference>
<dbReference type="InterPro" id="IPR025997">
    <property type="entry name" value="SBP_2_dom"/>
</dbReference>
<dbReference type="RefSeq" id="WP_238721165.1">
    <property type="nucleotide sequence ID" value="NZ_JAHQCW010000008.1"/>
</dbReference>
<feature type="signal peptide" evidence="5">
    <location>
        <begin position="1"/>
        <end position="21"/>
    </location>
</feature>
<evidence type="ECO:0000256" key="2">
    <source>
        <dbReference type="ARBA" id="ARBA00007639"/>
    </source>
</evidence>
<dbReference type="CDD" id="cd01536">
    <property type="entry name" value="PBP1_ABC_sugar_binding-like"/>
    <property type="match status" value="1"/>
</dbReference>
<dbReference type="PROSITE" id="PS51257">
    <property type="entry name" value="PROKAR_LIPOPROTEIN"/>
    <property type="match status" value="1"/>
</dbReference>
<name>A0A949K5M6_9FIRM</name>
<comment type="caution">
    <text evidence="7">The sequence shown here is derived from an EMBL/GenBank/DDBJ whole genome shotgun (WGS) entry which is preliminary data.</text>
</comment>
<feature type="chain" id="PRO_5038810515" evidence="5">
    <location>
        <begin position="22"/>
        <end position="356"/>
    </location>
</feature>
<evidence type="ECO:0000256" key="1">
    <source>
        <dbReference type="ARBA" id="ARBA00004196"/>
    </source>
</evidence>
<evidence type="ECO:0000256" key="3">
    <source>
        <dbReference type="ARBA" id="ARBA00022729"/>
    </source>
</evidence>
<dbReference type="GO" id="GO:0030313">
    <property type="term" value="C:cell envelope"/>
    <property type="evidence" value="ECO:0007669"/>
    <property type="project" value="UniProtKB-SubCell"/>
</dbReference>
<feature type="compositionally biased region" description="Low complexity" evidence="4">
    <location>
        <begin position="30"/>
        <end position="62"/>
    </location>
</feature>
<dbReference type="Proteomes" id="UP000712157">
    <property type="component" value="Unassembled WGS sequence"/>
</dbReference>
<evidence type="ECO:0000256" key="4">
    <source>
        <dbReference type="SAM" id="MobiDB-lite"/>
    </source>
</evidence>
<keyword evidence="3 5" id="KW-0732">Signal</keyword>
<dbReference type="AlphaFoldDB" id="A0A949K5M6"/>
<feature type="region of interest" description="Disordered" evidence="4">
    <location>
        <begin position="25"/>
        <end position="62"/>
    </location>
</feature>
<dbReference type="GO" id="GO:0030246">
    <property type="term" value="F:carbohydrate binding"/>
    <property type="evidence" value="ECO:0007669"/>
    <property type="project" value="UniProtKB-ARBA"/>
</dbReference>
<feature type="domain" description="Periplasmic binding protein" evidence="6">
    <location>
        <begin position="86"/>
        <end position="329"/>
    </location>
</feature>
<reference evidence="7" key="1">
    <citation type="submission" date="2021-06" db="EMBL/GenBank/DDBJ databases">
        <title>Description of novel taxa of the family Lachnospiraceae.</title>
        <authorList>
            <person name="Chaplin A.V."/>
            <person name="Sokolova S.R."/>
            <person name="Pikina A.P."/>
            <person name="Korzhanova M."/>
            <person name="Belova V."/>
            <person name="Korostin D."/>
            <person name="Efimov B.A."/>
        </authorList>
    </citation>
    <scope>NUCLEOTIDE SEQUENCE</scope>
    <source>
        <strain evidence="7">ASD5720</strain>
    </source>
</reference>
<dbReference type="EMBL" id="JAHQCW010000008">
    <property type="protein sequence ID" value="MBU9736258.1"/>
    <property type="molecule type" value="Genomic_DNA"/>
</dbReference>
<evidence type="ECO:0000313" key="8">
    <source>
        <dbReference type="Proteomes" id="UP000712157"/>
    </source>
</evidence>
<dbReference type="PANTHER" id="PTHR46847:SF1">
    <property type="entry name" value="D-ALLOSE-BINDING PERIPLASMIC PROTEIN-RELATED"/>
    <property type="match status" value="1"/>
</dbReference>
<sequence>MKRKLLSVLLAVTLVAGMLTGCGSKEEAPAADPASEPAKTAAPEATPDAAPAESPAADAAQTDADSASGLKIGVCYCMLSAPAVKVFAQGIQEKAKELGVELIELDGGFDASKQTDQINSLVSQKVDGIVLNPVDGTSIIPAVKAAKEAGIPVVMGAMDIDESGREYVVSFVGADDKDVGAAAGKKMLETLGNKGGKVAIVEGTAGTSAATLRTEGFEEAVKGSNIEVVTKLSADFDKAKAMSITEDILTKYPDLSGIWVHDDTMCVGVAQAMKSMGYSGEDLKVVSYNGSKNGADMVKSGEIVATSVQPLVDEGRTSIEVLVKAINGETVETWYKDKIDMLDADNVDSYDPALLW</sequence>